<evidence type="ECO:0000256" key="1">
    <source>
        <dbReference type="ARBA" id="ARBA00022490"/>
    </source>
</evidence>
<dbReference type="NCBIfam" id="TIGR00281">
    <property type="entry name" value="SMC-Scp complex subunit ScpB"/>
    <property type="match status" value="1"/>
</dbReference>
<feature type="compositionally biased region" description="Basic and acidic residues" evidence="5">
    <location>
        <begin position="170"/>
        <end position="191"/>
    </location>
</feature>
<dbReference type="InterPro" id="IPR036390">
    <property type="entry name" value="WH_DNA-bd_sf"/>
</dbReference>
<protein>
    <submittedName>
        <fullName evidence="6">SMC-Scp complex subunit ScpB</fullName>
    </submittedName>
</protein>
<evidence type="ECO:0000313" key="7">
    <source>
        <dbReference type="Proteomes" id="UP000231503"/>
    </source>
</evidence>
<gene>
    <name evidence="6" type="primary">scpB</name>
    <name evidence="6" type="ORF">COU47_00335</name>
</gene>
<evidence type="ECO:0000256" key="5">
    <source>
        <dbReference type="SAM" id="MobiDB-lite"/>
    </source>
</evidence>
<accession>A0A2H0TEA1</accession>
<dbReference type="GO" id="GO:0051304">
    <property type="term" value="P:chromosome separation"/>
    <property type="evidence" value="ECO:0007669"/>
    <property type="project" value="InterPro"/>
</dbReference>
<dbReference type="PIRSF" id="PIRSF019345">
    <property type="entry name" value="ScpB"/>
    <property type="match status" value="1"/>
</dbReference>
<proteinExistence type="predicted"/>
<sequence>MISMYIMQKLAKTIESLLFVLGEATSIKRLATLTGASVEDVSKAVEELNAALQDRGIRLVFTGDAVSLVTAPESSKEVSEVMKEEFSGDLSKAATETLAIIVYKGPVSRPDVDYIRGVNSSFTLRNLLVRGLVERVPNPGDARSYLYKPSLDLLKYFGISRIEDVPEYERVKEELSRHGAEDEEGHIKAETDESAPPPEDAPRADEQL</sequence>
<keyword evidence="3" id="KW-0159">Chromosome partition</keyword>
<name>A0A2H0TEA1_9BACT</name>
<keyword evidence="4" id="KW-0131">Cell cycle</keyword>
<dbReference type="InterPro" id="IPR005234">
    <property type="entry name" value="ScpB_csome_segregation"/>
</dbReference>
<evidence type="ECO:0000256" key="2">
    <source>
        <dbReference type="ARBA" id="ARBA00022618"/>
    </source>
</evidence>
<reference evidence="7" key="1">
    <citation type="submission" date="2017-09" db="EMBL/GenBank/DDBJ databases">
        <title>Depth-based differentiation of microbial function through sediment-hosted aquifers and enrichment of novel symbionts in the deep terrestrial subsurface.</title>
        <authorList>
            <person name="Probst A.J."/>
            <person name="Ladd B."/>
            <person name="Jarett J.K."/>
            <person name="Geller-Mcgrath D.E."/>
            <person name="Sieber C.M.K."/>
            <person name="Emerson J.B."/>
            <person name="Anantharaman K."/>
            <person name="Thomas B.C."/>
            <person name="Malmstrom R."/>
            <person name="Stieglmeier M."/>
            <person name="Klingl A."/>
            <person name="Woyke T."/>
            <person name="Ryan C.M."/>
            <person name="Banfield J.F."/>
        </authorList>
    </citation>
    <scope>NUCLEOTIDE SEQUENCE [LARGE SCALE GENOMIC DNA]</scope>
</reference>
<evidence type="ECO:0000256" key="4">
    <source>
        <dbReference type="ARBA" id="ARBA00023306"/>
    </source>
</evidence>
<keyword evidence="1" id="KW-0963">Cytoplasm</keyword>
<dbReference type="PANTHER" id="PTHR34298">
    <property type="entry name" value="SEGREGATION AND CONDENSATION PROTEIN B"/>
    <property type="match status" value="1"/>
</dbReference>
<dbReference type="InterPro" id="IPR036388">
    <property type="entry name" value="WH-like_DNA-bd_sf"/>
</dbReference>
<dbReference type="Pfam" id="PF04079">
    <property type="entry name" value="SMC_ScpB"/>
    <property type="match status" value="1"/>
</dbReference>
<dbReference type="EMBL" id="PFCO01000001">
    <property type="protein sequence ID" value="PIR69873.1"/>
    <property type="molecule type" value="Genomic_DNA"/>
</dbReference>
<dbReference type="AlphaFoldDB" id="A0A2H0TEA1"/>
<comment type="caution">
    <text evidence="6">The sequence shown here is derived from an EMBL/GenBank/DDBJ whole genome shotgun (WGS) entry which is preliminary data.</text>
</comment>
<organism evidence="6 7">
    <name type="scientific">Candidatus Niyogibacteria bacterium CG10_big_fil_rev_8_21_14_0_10_46_36</name>
    <dbReference type="NCBI Taxonomy" id="1974726"/>
    <lineage>
        <taxon>Bacteria</taxon>
        <taxon>Candidatus Niyogiibacteriota</taxon>
    </lineage>
</organism>
<feature type="region of interest" description="Disordered" evidence="5">
    <location>
        <begin position="170"/>
        <end position="208"/>
    </location>
</feature>
<keyword evidence="2" id="KW-0132">Cell division</keyword>
<dbReference type="PANTHER" id="PTHR34298:SF2">
    <property type="entry name" value="SEGREGATION AND CONDENSATION PROTEIN B"/>
    <property type="match status" value="1"/>
</dbReference>
<dbReference type="Gene3D" id="1.10.10.10">
    <property type="entry name" value="Winged helix-like DNA-binding domain superfamily/Winged helix DNA-binding domain"/>
    <property type="match status" value="2"/>
</dbReference>
<dbReference type="SUPFAM" id="SSF46785">
    <property type="entry name" value="Winged helix' DNA-binding domain"/>
    <property type="match status" value="2"/>
</dbReference>
<evidence type="ECO:0000256" key="3">
    <source>
        <dbReference type="ARBA" id="ARBA00022829"/>
    </source>
</evidence>
<dbReference type="GO" id="GO:0051301">
    <property type="term" value="P:cell division"/>
    <property type="evidence" value="ECO:0007669"/>
    <property type="project" value="UniProtKB-KW"/>
</dbReference>
<dbReference type="Proteomes" id="UP000231503">
    <property type="component" value="Unassembled WGS sequence"/>
</dbReference>
<evidence type="ECO:0000313" key="6">
    <source>
        <dbReference type="EMBL" id="PIR69873.1"/>
    </source>
</evidence>